<dbReference type="AlphaFoldDB" id="A0A0C2DWR2"/>
<dbReference type="GO" id="GO:0006426">
    <property type="term" value="P:glycyl-tRNA aminoacylation"/>
    <property type="evidence" value="ECO:0007669"/>
    <property type="project" value="UniProtKB-UniRule"/>
</dbReference>
<evidence type="ECO:0000256" key="8">
    <source>
        <dbReference type="ARBA" id="ARBA00023146"/>
    </source>
</evidence>
<keyword evidence="5 10" id="KW-0547">Nucleotide-binding</keyword>
<dbReference type="PRINTS" id="PR01045">
    <property type="entry name" value="TRNASYNTHGB"/>
</dbReference>
<gene>
    <name evidence="10" type="primary">glyS</name>
    <name evidence="12" type="ORF">GFER_04605</name>
</gene>
<proteinExistence type="inferred from homology"/>
<dbReference type="GO" id="GO:0006420">
    <property type="term" value="P:arginyl-tRNA aminoacylation"/>
    <property type="evidence" value="ECO:0007669"/>
    <property type="project" value="InterPro"/>
</dbReference>
<dbReference type="PROSITE" id="PS50861">
    <property type="entry name" value="AA_TRNA_LIGASE_II_GLYAB"/>
    <property type="match status" value="1"/>
</dbReference>
<comment type="catalytic activity">
    <reaction evidence="9 10">
        <text>tRNA(Gly) + glycine + ATP = glycyl-tRNA(Gly) + AMP + diphosphate</text>
        <dbReference type="Rhea" id="RHEA:16013"/>
        <dbReference type="Rhea" id="RHEA-COMP:9664"/>
        <dbReference type="Rhea" id="RHEA-COMP:9683"/>
        <dbReference type="ChEBI" id="CHEBI:30616"/>
        <dbReference type="ChEBI" id="CHEBI:33019"/>
        <dbReference type="ChEBI" id="CHEBI:57305"/>
        <dbReference type="ChEBI" id="CHEBI:78442"/>
        <dbReference type="ChEBI" id="CHEBI:78522"/>
        <dbReference type="ChEBI" id="CHEBI:456215"/>
        <dbReference type="EC" id="6.1.1.14"/>
    </reaction>
</comment>
<feature type="domain" description="DALR anticodon binding" evidence="11">
    <location>
        <begin position="585"/>
        <end position="678"/>
    </location>
</feature>
<dbReference type="Pfam" id="PF05746">
    <property type="entry name" value="DALR_1"/>
    <property type="match status" value="1"/>
</dbReference>
<dbReference type="SUPFAM" id="SSF109604">
    <property type="entry name" value="HD-domain/PDEase-like"/>
    <property type="match status" value="1"/>
</dbReference>
<comment type="subcellular location">
    <subcellularLocation>
        <location evidence="1 10">Cytoplasm</location>
    </subcellularLocation>
</comment>
<evidence type="ECO:0000256" key="3">
    <source>
        <dbReference type="ARBA" id="ARBA00022490"/>
    </source>
</evidence>
<evidence type="ECO:0000256" key="1">
    <source>
        <dbReference type="ARBA" id="ARBA00004496"/>
    </source>
</evidence>
<evidence type="ECO:0000313" key="13">
    <source>
        <dbReference type="Proteomes" id="UP000035068"/>
    </source>
</evidence>
<dbReference type="GO" id="GO:0004814">
    <property type="term" value="F:arginine-tRNA ligase activity"/>
    <property type="evidence" value="ECO:0007669"/>
    <property type="project" value="InterPro"/>
</dbReference>
<keyword evidence="4 10" id="KW-0436">Ligase</keyword>
<dbReference type="Pfam" id="PF02092">
    <property type="entry name" value="tRNA_synt_2f"/>
    <property type="match status" value="1"/>
</dbReference>
<evidence type="ECO:0000256" key="7">
    <source>
        <dbReference type="ARBA" id="ARBA00022917"/>
    </source>
</evidence>
<dbReference type="RefSeq" id="WP_040096466.1">
    <property type="nucleotide sequence ID" value="NZ_JWJD01000001.1"/>
</dbReference>
<keyword evidence="13" id="KW-1185">Reference proteome</keyword>
<sequence length="688" mass="76499">MSAELFLEIGTEEIPAGFLPQAMADLQRLIRKEFEGARISFDTLRTYATPRRLALVVSGVAATQERQELSLMGPSVKVAFDAEGNPTKAAMGFARANGVEVDALSRAQTDKGEYLFIAKVIEGRPTAELLPEMLPRLLTAIPFKKSMRWKDLDIRFARPVHWIVALFEGQVVPFAFGNLHSGNISRGHRFMAPGTFAVSGEQNWLAECERHFVMPDPQRRQDIIAREIERVAAAAGGRINPDPALLEEVSYLVEFPVPLCGSFEEKYLQLPRELLITTMREHQRYFTLAGADDRLLPRFITIANTEPLDPEVVVKGNQRVLRARLDDAMFFWQEDQKSKLEARLEALKSVVYQAKLGTSYEKVMRFKVIAESLAEKFEPQARDLTARAALLAKCDLETGMVYEFPELQGVMGREYARLEGEDARVCTAIYEHYLPLHAGGELPADSIGAFISIADKIDTLCGCFGVGLIPTGTADPYALRRNAIGILNIILDRKFRLSIPELIEQSLELLREKLTRPFDEVRGDVVEFIRLRFFNMLTGQGYPQDVVDAVLAAGFAEPVDALQRVRALAEMKQREDFEALAVAFKRVVNIIKGGVPEAVRPELLQADCEKQLAAAVQRAAEEVRALVGQGDYAAALQAVAALRPPVDAFFDGVMVMAEDAALRTNRLALLTAVARLFEGIADFSRISD</sequence>
<dbReference type="HAMAP" id="MF_00255">
    <property type="entry name" value="Gly_tRNA_synth_beta"/>
    <property type="match status" value="1"/>
</dbReference>
<dbReference type="InterPro" id="IPR015944">
    <property type="entry name" value="Gly-tRNA-synth_bsu"/>
</dbReference>
<dbReference type="PANTHER" id="PTHR30075:SF2">
    <property type="entry name" value="GLYCINE--TRNA LIGASE, CHLOROPLASTIC_MITOCHONDRIAL 2"/>
    <property type="match status" value="1"/>
</dbReference>
<evidence type="ECO:0000256" key="2">
    <source>
        <dbReference type="ARBA" id="ARBA00008226"/>
    </source>
</evidence>
<dbReference type="Proteomes" id="UP000035068">
    <property type="component" value="Unassembled WGS sequence"/>
</dbReference>
<protein>
    <recommendedName>
        <fullName evidence="10">Glycine--tRNA ligase beta subunit</fullName>
        <ecNumber evidence="10">6.1.1.14</ecNumber>
    </recommendedName>
    <alternativeName>
        <fullName evidence="10">Glycyl-tRNA synthetase beta subunit</fullName>
        <shortName evidence="10">GlyRS</shortName>
    </alternativeName>
</protein>
<evidence type="ECO:0000259" key="11">
    <source>
        <dbReference type="Pfam" id="PF05746"/>
    </source>
</evidence>
<organism evidence="12 13">
    <name type="scientific">Geoalkalibacter ferrihydriticus DSM 17813</name>
    <dbReference type="NCBI Taxonomy" id="1121915"/>
    <lineage>
        <taxon>Bacteria</taxon>
        <taxon>Pseudomonadati</taxon>
        <taxon>Thermodesulfobacteriota</taxon>
        <taxon>Desulfuromonadia</taxon>
        <taxon>Desulfuromonadales</taxon>
        <taxon>Geoalkalibacteraceae</taxon>
        <taxon>Geoalkalibacter</taxon>
    </lineage>
</organism>
<evidence type="ECO:0000256" key="9">
    <source>
        <dbReference type="ARBA" id="ARBA00047937"/>
    </source>
</evidence>
<dbReference type="EMBL" id="JWJD01000001">
    <property type="protein sequence ID" value="KIH77904.1"/>
    <property type="molecule type" value="Genomic_DNA"/>
</dbReference>
<evidence type="ECO:0000256" key="4">
    <source>
        <dbReference type="ARBA" id="ARBA00022598"/>
    </source>
</evidence>
<comment type="subunit">
    <text evidence="10">Tetramer of two alpha and two beta subunits.</text>
</comment>
<comment type="caution">
    <text evidence="12">The sequence shown here is derived from an EMBL/GenBank/DDBJ whole genome shotgun (WGS) entry which is preliminary data.</text>
</comment>
<dbReference type="InterPro" id="IPR008909">
    <property type="entry name" value="DALR_anticod-bd"/>
</dbReference>
<reference evidence="12 13" key="1">
    <citation type="submission" date="2014-12" db="EMBL/GenBank/DDBJ databases">
        <title>Genomes of Geoalkalibacter ferrihydriticus and Geoalkalibacter subterraneus, two haloalkaliphilic metal-reducing members of the Geobacteraceae.</title>
        <authorList>
            <person name="Badalamenti J.P."/>
            <person name="Torres C.I."/>
            <person name="Krajmalnik-Brown R."/>
            <person name="Bond D.R."/>
        </authorList>
    </citation>
    <scope>NUCLEOTIDE SEQUENCE [LARGE SCALE GENOMIC DNA]</scope>
    <source>
        <strain evidence="12 13">DSM 17813</strain>
    </source>
</reference>
<keyword evidence="8 10" id="KW-0030">Aminoacyl-tRNA synthetase</keyword>
<dbReference type="GO" id="GO:0005524">
    <property type="term" value="F:ATP binding"/>
    <property type="evidence" value="ECO:0007669"/>
    <property type="project" value="UniProtKB-UniRule"/>
</dbReference>
<keyword evidence="6 10" id="KW-0067">ATP-binding</keyword>
<dbReference type="InterPro" id="IPR006194">
    <property type="entry name" value="Gly-tRNA-synth_heterodimer"/>
</dbReference>
<dbReference type="NCBIfam" id="TIGR00211">
    <property type="entry name" value="glyS"/>
    <property type="match status" value="1"/>
</dbReference>
<accession>A0A0C2DWR2</accession>
<evidence type="ECO:0000313" key="12">
    <source>
        <dbReference type="EMBL" id="KIH77904.1"/>
    </source>
</evidence>
<evidence type="ECO:0000256" key="6">
    <source>
        <dbReference type="ARBA" id="ARBA00022840"/>
    </source>
</evidence>
<dbReference type="PANTHER" id="PTHR30075">
    <property type="entry name" value="GLYCYL-TRNA SYNTHETASE"/>
    <property type="match status" value="1"/>
</dbReference>
<evidence type="ECO:0000256" key="10">
    <source>
        <dbReference type="HAMAP-Rule" id="MF_00255"/>
    </source>
</evidence>
<dbReference type="EC" id="6.1.1.14" evidence="10"/>
<name>A0A0C2DWR2_9BACT</name>
<dbReference type="GO" id="GO:0005829">
    <property type="term" value="C:cytosol"/>
    <property type="evidence" value="ECO:0007669"/>
    <property type="project" value="TreeGrafter"/>
</dbReference>
<dbReference type="GO" id="GO:0004820">
    <property type="term" value="F:glycine-tRNA ligase activity"/>
    <property type="evidence" value="ECO:0007669"/>
    <property type="project" value="UniProtKB-UniRule"/>
</dbReference>
<evidence type="ECO:0000256" key="5">
    <source>
        <dbReference type="ARBA" id="ARBA00022741"/>
    </source>
</evidence>
<keyword evidence="3 10" id="KW-0963">Cytoplasm</keyword>
<comment type="similarity">
    <text evidence="2 10">Belongs to the class-II aminoacyl-tRNA synthetase family.</text>
</comment>
<keyword evidence="7 10" id="KW-0648">Protein biosynthesis</keyword>